<evidence type="ECO:0000313" key="1">
    <source>
        <dbReference type="EMBL" id="KJF16216.1"/>
    </source>
</evidence>
<dbReference type="STRING" id="1280514.AXFE_29510"/>
<organism evidence="1 2">
    <name type="scientific">Acidithrix ferrooxidans</name>
    <dbReference type="NCBI Taxonomy" id="1280514"/>
    <lineage>
        <taxon>Bacteria</taxon>
        <taxon>Bacillati</taxon>
        <taxon>Actinomycetota</taxon>
        <taxon>Acidimicrobiia</taxon>
        <taxon>Acidimicrobiales</taxon>
        <taxon>Acidimicrobiaceae</taxon>
        <taxon>Acidithrix</taxon>
    </lineage>
</organism>
<dbReference type="AlphaFoldDB" id="A0A0D8HGL0"/>
<sequence length="80" mass="9077">MFSYITMNWRARPLVSHEVIINSIANAKTTTGLKINAELDANSYPLGVKVSDEELRQINIDRAEFHGERNYTISPQDQSP</sequence>
<dbReference type="Pfam" id="PF07592">
    <property type="entry name" value="DDE_Tnp_ISAZ013"/>
    <property type="match status" value="1"/>
</dbReference>
<evidence type="ECO:0000313" key="2">
    <source>
        <dbReference type="Proteomes" id="UP000032360"/>
    </source>
</evidence>
<comment type="caution">
    <text evidence="1">The sequence shown here is derived from an EMBL/GenBank/DDBJ whole genome shotgun (WGS) entry which is preliminary data.</text>
</comment>
<name>A0A0D8HGL0_9ACTN</name>
<dbReference type="Proteomes" id="UP000032360">
    <property type="component" value="Unassembled WGS sequence"/>
</dbReference>
<dbReference type="InterPro" id="IPR011518">
    <property type="entry name" value="Transposase_36"/>
</dbReference>
<accession>A0A0D8HGL0</accession>
<proteinExistence type="predicted"/>
<keyword evidence="2" id="KW-1185">Reference proteome</keyword>
<gene>
    <name evidence="1" type="ORF">AXFE_29510</name>
</gene>
<dbReference type="EMBL" id="JXYS01000093">
    <property type="protein sequence ID" value="KJF16216.1"/>
    <property type="molecule type" value="Genomic_DNA"/>
</dbReference>
<reference evidence="1 2" key="1">
    <citation type="submission" date="2015-01" db="EMBL/GenBank/DDBJ databases">
        <title>Draft genome of the acidophilic iron oxidizer Acidithrix ferrooxidans strain Py-F3.</title>
        <authorList>
            <person name="Poehlein A."/>
            <person name="Eisen S."/>
            <person name="Schloemann M."/>
            <person name="Johnson B.D."/>
            <person name="Daniel R."/>
            <person name="Muehling M."/>
        </authorList>
    </citation>
    <scope>NUCLEOTIDE SEQUENCE [LARGE SCALE GENOMIC DNA]</scope>
    <source>
        <strain evidence="1 2">Py-F3</strain>
    </source>
</reference>
<protein>
    <submittedName>
        <fullName evidence="1">Rhodopirellula transposase</fullName>
    </submittedName>
</protein>